<protein>
    <recommendedName>
        <fullName evidence="6">G domain-containing protein</fullName>
    </recommendedName>
</protein>
<dbReference type="PANTHER" id="PTHR45709">
    <property type="entry name" value="LARGE SUBUNIT GTPASE 1 HOMOLOG-RELATED"/>
    <property type="match status" value="1"/>
</dbReference>
<keyword evidence="1" id="KW-0963">Cytoplasm</keyword>
<gene>
    <name evidence="7" type="ORF">ACHAWO_011388</name>
</gene>
<evidence type="ECO:0000256" key="5">
    <source>
        <dbReference type="SAM" id="MobiDB-lite"/>
    </source>
</evidence>
<dbReference type="EMBL" id="JALLPJ020000786">
    <property type="protein sequence ID" value="KAL3782939.1"/>
    <property type="molecule type" value="Genomic_DNA"/>
</dbReference>
<dbReference type="GO" id="GO:0016787">
    <property type="term" value="F:hydrolase activity"/>
    <property type="evidence" value="ECO:0007669"/>
    <property type="project" value="UniProtKB-KW"/>
</dbReference>
<dbReference type="Pfam" id="PF01926">
    <property type="entry name" value="MMR_HSR1"/>
    <property type="match status" value="1"/>
</dbReference>
<dbReference type="PANTHER" id="PTHR45709:SF2">
    <property type="entry name" value="LARGE SUBUNIT GTPASE 1 HOMOLOG"/>
    <property type="match status" value="1"/>
</dbReference>
<accession>A0ABD3P5X0</accession>
<feature type="compositionally biased region" description="Basic residues" evidence="5">
    <location>
        <begin position="623"/>
        <end position="642"/>
    </location>
</feature>
<sequence length="704" mass="77711">MMQSCDHVASNFIVLLPTSRKCSAQVKRFVPKENGSSAHGQGMISTGAQSIGVEDPSEGTKMKSVLEMDDLTDFLFQAQLANKDFQSEREQFLNIDSVAQEYVPERQPAVTFHDEAEARSAIQENFAFHELSVPRRPAWTPGVTTAEELEAMENESFYEWRRGLARKEEEIAALAFKAHGGGVGGASVTPYEKNLHVWRQLWRVLERSSVVLQIVDARNPLFYLSDDLRTYAMEELGKPMLMIINKGDYLTDVQRKAWSEYFAGKGVDHLFFSAYEEQKRIDEAAVAAKREELFEDEQSRASDEIDVENGSVAIEETLDSHVQPFIEDATKQRADLLTRDELLDALTAFAEKHGCSPEEKYDNRIQYGMVGFPNVGKSSVINVLVGSSKNDHGVVRVGVAAQPGKTKHFQTLLLPDRSDMMLCDCPGLVFPSFVSSTADLIAAGVFPIAQMRDHWPVVSLICKRVPREVLNAHYGIHIPEPSEHELREKGLLGKPLPPPTAEELLGTYCIARSIIAPSSGVPDYQRASRVVVKDYSEGKLLYCHSPPVLDNNPAIIDDGEYQRETLLTAIRNTNNAKKLQKLQALEAEAKAAAVGTTELDDDFDDFDSILGDTSEGGANNGQKRGKAHKSIKKWGKKGRKLRNKDPYGCHADADSVLAGSSSVGVIVNAGKYSTSGYTRLNYAGARSATTYDSSTANRPVKGKS</sequence>
<evidence type="ECO:0000256" key="4">
    <source>
        <dbReference type="ARBA" id="ARBA00023134"/>
    </source>
</evidence>
<comment type="caution">
    <text evidence="7">The sequence shown here is derived from an EMBL/GenBank/DDBJ whole genome shotgun (WGS) entry which is preliminary data.</text>
</comment>
<proteinExistence type="predicted"/>
<dbReference type="AlphaFoldDB" id="A0ABD3P5X0"/>
<dbReference type="CDD" id="cd01857">
    <property type="entry name" value="HSR1_MMR1"/>
    <property type="match status" value="1"/>
</dbReference>
<evidence type="ECO:0000256" key="3">
    <source>
        <dbReference type="ARBA" id="ARBA00022801"/>
    </source>
</evidence>
<dbReference type="InterPro" id="IPR043358">
    <property type="entry name" value="GNL1-like"/>
</dbReference>
<dbReference type="Gene3D" id="3.40.50.300">
    <property type="entry name" value="P-loop containing nucleotide triphosphate hydrolases"/>
    <property type="match status" value="1"/>
</dbReference>
<evidence type="ECO:0000256" key="2">
    <source>
        <dbReference type="ARBA" id="ARBA00022741"/>
    </source>
</evidence>
<feature type="domain" description="G" evidence="6">
    <location>
        <begin position="368"/>
        <end position="429"/>
    </location>
</feature>
<dbReference type="InterPro" id="IPR027417">
    <property type="entry name" value="P-loop_NTPase"/>
</dbReference>
<feature type="region of interest" description="Disordered" evidence="5">
    <location>
        <begin position="613"/>
        <end position="646"/>
    </location>
</feature>
<evidence type="ECO:0000256" key="1">
    <source>
        <dbReference type="ARBA" id="ARBA00022490"/>
    </source>
</evidence>
<evidence type="ECO:0000259" key="6">
    <source>
        <dbReference type="Pfam" id="PF01926"/>
    </source>
</evidence>
<keyword evidence="2" id="KW-0547">Nucleotide-binding</keyword>
<keyword evidence="3" id="KW-0378">Hydrolase</keyword>
<organism evidence="7 8">
    <name type="scientific">Cyclotella atomus</name>
    <dbReference type="NCBI Taxonomy" id="382360"/>
    <lineage>
        <taxon>Eukaryota</taxon>
        <taxon>Sar</taxon>
        <taxon>Stramenopiles</taxon>
        <taxon>Ochrophyta</taxon>
        <taxon>Bacillariophyta</taxon>
        <taxon>Coscinodiscophyceae</taxon>
        <taxon>Thalassiosirophycidae</taxon>
        <taxon>Stephanodiscales</taxon>
        <taxon>Stephanodiscaceae</taxon>
        <taxon>Cyclotella</taxon>
    </lineage>
</organism>
<dbReference type="SUPFAM" id="SSF52540">
    <property type="entry name" value="P-loop containing nucleoside triphosphate hydrolases"/>
    <property type="match status" value="1"/>
</dbReference>
<dbReference type="GO" id="GO:0005525">
    <property type="term" value="F:GTP binding"/>
    <property type="evidence" value="ECO:0007669"/>
    <property type="project" value="UniProtKB-KW"/>
</dbReference>
<evidence type="ECO:0000313" key="7">
    <source>
        <dbReference type="EMBL" id="KAL3782939.1"/>
    </source>
</evidence>
<reference evidence="7 8" key="1">
    <citation type="submission" date="2024-10" db="EMBL/GenBank/DDBJ databases">
        <title>Updated reference genomes for cyclostephanoid diatoms.</title>
        <authorList>
            <person name="Roberts W.R."/>
            <person name="Alverson A.J."/>
        </authorList>
    </citation>
    <scope>NUCLEOTIDE SEQUENCE [LARGE SCALE GENOMIC DNA]</scope>
    <source>
        <strain evidence="7 8">AJA010-31</strain>
    </source>
</reference>
<keyword evidence="8" id="KW-1185">Reference proteome</keyword>
<keyword evidence="4" id="KW-0342">GTP-binding</keyword>
<name>A0ABD3P5X0_9STRA</name>
<evidence type="ECO:0000313" key="8">
    <source>
        <dbReference type="Proteomes" id="UP001530400"/>
    </source>
</evidence>
<dbReference type="Proteomes" id="UP001530400">
    <property type="component" value="Unassembled WGS sequence"/>
</dbReference>
<dbReference type="InterPro" id="IPR006073">
    <property type="entry name" value="GTP-bd"/>
</dbReference>